<keyword evidence="3" id="KW-1185">Reference proteome</keyword>
<proteinExistence type="predicted"/>
<dbReference type="SUPFAM" id="SSF52540">
    <property type="entry name" value="P-loop containing nucleoside triphosphate hydrolases"/>
    <property type="match status" value="1"/>
</dbReference>
<organism evidence="2 3">
    <name type="scientific">Amycolatopsis pithecellobii</name>
    <dbReference type="NCBI Taxonomy" id="664692"/>
    <lineage>
        <taxon>Bacteria</taxon>
        <taxon>Bacillati</taxon>
        <taxon>Actinomycetota</taxon>
        <taxon>Actinomycetes</taxon>
        <taxon>Pseudonocardiales</taxon>
        <taxon>Pseudonocardiaceae</taxon>
        <taxon>Amycolatopsis</taxon>
    </lineage>
</organism>
<dbReference type="InterPro" id="IPR027417">
    <property type="entry name" value="P-loop_NTPase"/>
</dbReference>
<dbReference type="AlphaFoldDB" id="A0A6N7YXQ7"/>
<dbReference type="Pfam" id="PF13191">
    <property type="entry name" value="AAA_16"/>
    <property type="match status" value="1"/>
</dbReference>
<dbReference type="GO" id="GO:0003677">
    <property type="term" value="F:DNA binding"/>
    <property type="evidence" value="ECO:0007669"/>
    <property type="project" value="InterPro"/>
</dbReference>
<comment type="caution">
    <text evidence="2">The sequence shown here is derived from an EMBL/GenBank/DDBJ whole genome shotgun (WGS) entry which is preliminary data.</text>
</comment>
<dbReference type="SUPFAM" id="SSF48452">
    <property type="entry name" value="TPR-like"/>
    <property type="match status" value="2"/>
</dbReference>
<dbReference type="PANTHER" id="PTHR35807">
    <property type="entry name" value="TRANSCRIPTIONAL REGULATOR REDD-RELATED"/>
    <property type="match status" value="1"/>
</dbReference>
<protein>
    <submittedName>
        <fullName evidence="2">AAA family ATPase</fullName>
    </submittedName>
</protein>
<evidence type="ECO:0000259" key="1">
    <source>
        <dbReference type="SMART" id="SM01043"/>
    </source>
</evidence>
<feature type="domain" description="Bacterial transcriptional activator" evidence="1">
    <location>
        <begin position="98"/>
        <end position="239"/>
    </location>
</feature>
<accession>A0A6N7YXQ7</accession>
<sequence>MLRVSVLGEQAIVDDATGGVVTRSPRTIALIAFLVLHAGYPQPRQRISQLFWPDSRDGQALTNLRRELHHLRGILRDEPSLVVTSQDLCWHDTGTSRVDLRVFDRERQAAAQATDDDAIQRHAANAIAEYRGEFLPGRYDDWVLEARTQLAGQCADLCDLLCAVRTRAGDLPGAVAAARFRTHLRPLEEAGYRTLMELQARLGDRAGAVSTYHHCASILEQELGVSPDRETREVIERLLARPAEVAAPRVPAGRSGPAATNLIGRSRELDRLHRLWRTAAAGKPALAVVHGGAGVGKTRLLAEIAGAARSRGAVVARAQCFGSSGRLPLAPVADWLRLPKVQSGTAALDPVWRREVERLVPSGTSHGDPDAPAPTMADGWQRHRFFEGLARALIGVGRPMLLIVENLQWCDQETLAFLSFYLGLDHRAPVLVAATLRAENAEAEPELGEWLSAMRATGLLTELSLSPLDIDGTAQLAEAISGRRLSNEDTKLLHATTGGFPLYVVEAMRTSVELGSAGPPAGQLRGALRNRLAQAPPAARQVVELAAAVGRDFTLDLLTEASDLDADTVVQAVDELWRLRIIREFRDGYDFSHDLLRETAYAQISPPKRWLLHRRLAQGLELLHEDTDAVSAQLAAQYANGGQPARAVAYYRRAAELATNTFAHAEAIRLNKAALAIVRAQPDRRETFEQELAILEALAAPLNARYGYASTELQHTLERTVELAETLGRNDSLVTGLIGLWTSRFVQGHIADSHRGAGQALALVTPGSEPSGSAHFAYAGSSLSLGRPAEALRHFELAAERNQSRHLLTVGTRPDVHGTAWAAHAHWLLGDDASASSSATAAITLARTIEHPYSLAVALAYGAITCQLRHDLPALRETVAELRELCERYGFAYYPEWGLILDGWASGDGSGIALARNGIGNLEAQGSLARMPYWLSLLADLQLVDGRPGEARATLDKALTGARARDDLWWLPEVSRMRAGHDDHDTAARRLHEAAGLARSQGSTALVERCTRDLARLGVRPPG</sequence>
<dbReference type="InterPro" id="IPR036388">
    <property type="entry name" value="WH-like_DNA-bd_sf"/>
</dbReference>
<name>A0A6N7YXQ7_9PSEU</name>
<evidence type="ECO:0000313" key="3">
    <source>
        <dbReference type="Proteomes" id="UP000440096"/>
    </source>
</evidence>
<dbReference type="Pfam" id="PF03704">
    <property type="entry name" value="BTAD"/>
    <property type="match status" value="1"/>
</dbReference>
<dbReference type="SUPFAM" id="SSF46894">
    <property type="entry name" value="C-terminal effector domain of the bipartite response regulators"/>
    <property type="match status" value="1"/>
</dbReference>
<dbReference type="InterPro" id="IPR041664">
    <property type="entry name" value="AAA_16"/>
</dbReference>
<dbReference type="Gene3D" id="1.25.40.10">
    <property type="entry name" value="Tetratricopeptide repeat domain"/>
    <property type="match status" value="2"/>
</dbReference>
<dbReference type="InterPro" id="IPR011990">
    <property type="entry name" value="TPR-like_helical_dom_sf"/>
</dbReference>
<dbReference type="SMART" id="SM01043">
    <property type="entry name" value="BTAD"/>
    <property type="match status" value="1"/>
</dbReference>
<dbReference type="RefSeq" id="WP_154755388.1">
    <property type="nucleotide sequence ID" value="NZ_WMBA01000004.1"/>
</dbReference>
<gene>
    <name evidence="2" type="ORF">GKO32_03925</name>
</gene>
<dbReference type="InterPro" id="IPR051677">
    <property type="entry name" value="AfsR-DnrI-RedD_regulator"/>
</dbReference>
<dbReference type="InterPro" id="IPR005158">
    <property type="entry name" value="BTAD"/>
</dbReference>
<evidence type="ECO:0000313" key="2">
    <source>
        <dbReference type="EMBL" id="MTD53129.1"/>
    </source>
</evidence>
<dbReference type="EMBL" id="WMBA01000004">
    <property type="protein sequence ID" value="MTD53129.1"/>
    <property type="molecule type" value="Genomic_DNA"/>
</dbReference>
<dbReference type="GO" id="GO:0006355">
    <property type="term" value="P:regulation of DNA-templated transcription"/>
    <property type="evidence" value="ECO:0007669"/>
    <property type="project" value="InterPro"/>
</dbReference>
<reference evidence="2 3" key="1">
    <citation type="submission" date="2019-11" db="EMBL/GenBank/DDBJ databases">
        <title>Draft genome of Amycolatopsis RM579.</title>
        <authorList>
            <person name="Duangmal K."/>
            <person name="Mingma R."/>
        </authorList>
    </citation>
    <scope>NUCLEOTIDE SEQUENCE [LARGE SCALE GENOMIC DNA]</scope>
    <source>
        <strain evidence="2 3">RM579</strain>
    </source>
</reference>
<dbReference type="OrthoDB" id="4017436at2"/>
<dbReference type="Proteomes" id="UP000440096">
    <property type="component" value="Unassembled WGS sequence"/>
</dbReference>
<dbReference type="Gene3D" id="1.10.10.10">
    <property type="entry name" value="Winged helix-like DNA-binding domain superfamily/Winged helix DNA-binding domain"/>
    <property type="match status" value="1"/>
</dbReference>
<dbReference type="InterPro" id="IPR016032">
    <property type="entry name" value="Sig_transdc_resp-reg_C-effctor"/>
</dbReference>